<dbReference type="OrthoDB" id="9763643at2"/>
<keyword evidence="3" id="KW-1185">Reference proteome</keyword>
<dbReference type="InterPro" id="IPR036366">
    <property type="entry name" value="PGBDSf"/>
</dbReference>
<dbReference type="EMBL" id="MRCA01000001">
    <property type="protein sequence ID" value="OKH16170.1"/>
    <property type="molecule type" value="Genomic_DNA"/>
</dbReference>
<evidence type="ECO:0000313" key="2">
    <source>
        <dbReference type="EMBL" id="OKH16170.1"/>
    </source>
</evidence>
<comment type="caution">
    <text evidence="2">The sequence shown here is derived from an EMBL/GenBank/DDBJ whole genome shotgun (WGS) entry which is preliminary data.</text>
</comment>
<dbReference type="InterPro" id="IPR036365">
    <property type="entry name" value="PGBD-like_sf"/>
</dbReference>
<dbReference type="Gene3D" id="1.10.101.10">
    <property type="entry name" value="PGBD-like superfamily/PGBD"/>
    <property type="match status" value="2"/>
</dbReference>
<keyword evidence="2" id="KW-0378">Hydrolase</keyword>
<dbReference type="PANTHER" id="PTHR30032:SF1">
    <property type="entry name" value="N-ACETYLMURAMOYL-L-ALANINE AMIDASE LYTC"/>
    <property type="match status" value="1"/>
</dbReference>
<reference evidence="2 3" key="1">
    <citation type="submission" date="2016-11" db="EMBL/GenBank/DDBJ databases">
        <title>Draft Genome Sequences of Nine Cyanobacterial Strains from Diverse Habitats.</title>
        <authorList>
            <person name="Zhu T."/>
            <person name="Hou S."/>
            <person name="Lu X."/>
            <person name="Hess W.R."/>
        </authorList>
    </citation>
    <scope>NUCLEOTIDE SEQUENCE [LARGE SCALE GENOMIC DNA]</scope>
    <source>
        <strain evidence="2 3">NIES-592</strain>
    </source>
</reference>
<dbReference type="RefSeq" id="WP_073554610.1">
    <property type="nucleotide sequence ID" value="NZ_MRCA01000001.1"/>
</dbReference>
<dbReference type="GO" id="GO:0008745">
    <property type="term" value="F:N-acetylmuramoyl-L-alanine amidase activity"/>
    <property type="evidence" value="ECO:0007669"/>
    <property type="project" value="InterPro"/>
</dbReference>
<gene>
    <name evidence="2" type="ORF">NIES592_00355</name>
</gene>
<dbReference type="AlphaFoldDB" id="A0A1U7H4E2"/>
<dbReference type="InterPro" id="IPR002508">
    <property type="entry name" value="MurNAc-LAA_cat"/>
</dbReference>
<protein>
    <submittedName>
        <fullName evidence="2">Cell wall hydrolase</fullName>
    </submittedName>
</protein>
<accession>A0A1U7H4E2</accession>
<organism evidence="2 3">
    <name type="scientific">Fischerella major NIES-592</name>
    <dbReference type="NCBI Taxonomy" id="210994"/>
    <lineage>
        <taxon>Bacteria</taxon>
        <taxon>Bacillati</taxon>
        <taxon>Cyanobacteriota</taxon>
        <taxon>Cyanophyceae</taxon>
        <taxon>Nostocales</taxon>
        <taxon>Hapalosiphonaceae</taxon>
        <taxon>Fischerella</taxon>
    </lineage>
</organism>
<dbReference type="SMART" id="SM00646">
    <property type="entry name" value="Ami_3"/>
    <property type="match status" value="1"/>
</dbReference>
<dbReference type="Pfam" id="PF01471">
    <property type="entry name" value="PG_binding_1"/>
    <property type="match status" value="2"/>
</dbReference>
<dbReference type="SUPFAM" id="SSF47090">
    <property type="entry name" value="PGBD-like"/>
    <property type="match status" value="2"/>
</dbReference>
<dbReference type="InterPro" id="IPR051922">
    <property type="entry name" value="Bact_Sporulation_Assoc"/>
</dbReference>
<dbReference type="GO" id="GO:0009253">
    <property type="term" value="P:peptidoglycan catabolic process"/>
    <property type="evidence" value="ECO:0007669"/>
    <property type="project" value="InterPro"/>
</dbReference>
<proteinExistence type="predicted"/>
<dbReference type="Gene3D" id="3.40.630.40">
    <property type="entry name" value="Zn-dependent exopeptidases"/>
    <property type="match status" value="1"/>
</dbReference>
<dbReference type="Proteomes" id="UP000186391">
    <property type="component" value="Unassembled WGS sequence"/>
</dbReference>
<dbReference type="SUPFAM" id="SSF53187">
    <property type="entry name" value="Zn-dependent exopeptidases"/>
    <property type="match status" value="1"/>
</dbReference>
<sequence length="313" mass="34053">MKFGIDIGHNCPPDTGARGIKIEDNLTLDVGNRVISKLRALGHQVVDCKPDRASTVGESLRKRCATANASKVELFVSIHFNAFNRQANGTEVFAISDTGRKFAKPVLDEIVKLGFFNRGVKNGSHLFVLKNTNMAAILIECCFIDSPKDMNLYNPEAMANAIVKGLTGKLPTAAVTPVADEEDNPDTTIQRLQKALNRLKITDKNGRSLLEDGINGATTKSAIEKFQIITGIQQTGIAGDTTWNAINQILAKRVIRVNHAGGIVVRYLQFRLGVEIDGVYGPQTEAAMKRFQQQNGLTADGIVGPITWQKLIG</sequence>
<dbReference type="InterPro" id="IPR002477">
    <property type="entry name" value="Peptidoglycan-bd-like"/>
</dbReference>
<dbReference type="CDD" id="cd02696">
    <property type="entry name" value="MurNAc-LAA"/>
    <property type="match status" value="1"/>
</dbReference>
<feature type="domain" description="MurNAc-LAA" evidence="1">
    <location>
        <begin position="64"/>
        <end position="167"/>
    </location>
</feature>
<evidence type="ECO:0000313" key="3">
    <source>
        <dbReference type="Proteomes" id="UP000186391"/>
    </source>
</evidence>
<dbReference type="Pfam" id="PF01520">
    <property type="entry name" value="Amidase_3"/>
    <property type="match status" value="1"/>
</dbReference>
<name>A0A1U7H4E2_9CYAN</name>
<evidence type="ECO:0000259" key="1">
    <source>
        <dbReference type="SMART" id="SM00646"/>
    </source>
</evidence>
<dbReference type="PANTHER" id="PTHR30032">
    <property type="entry name" value="N-ACETYLMURAMOYL-L-ALANINE AMIDASE-RELATED"/>
    <property type="match status" value="1"/>
</dbReference>